<organism evidence="7 8">
    <name type="scientific">Clavelina lepadiformis</name>
    <name type="common">Light-bulb sea squirt</name>
    <name type="synonym">Ascidia lepadiformis</name>
    <dbReference type="NCBI Taxonomy" id="159417"/>
    <lineage>
        <taxon>Eukaryota</taxon>
        <taxon>Metazoa</taxon>
        <taxon>Chordata</taxon>
        <taxon>Tunicata</taxon>
        <taxon>Ascidiacea</taxon>
        <taxon>Aplousobranchia</taxon>
        <taxon>Clavelinidae</taxon>
        <taxon>Clavelina</taxon>
    </lineage>
</organism>
<keyword evidence="8" id="KW-1185">Reference proteome</keyword>
<comment type="subcellular location">
    <subcellularLocation>
        <location evidence="1">Membrane</location>
        <topology evidence="1">Multi-pass membrane protein</topology>
    </subcellularLocation>
</comment>
<evidence type="ECO:0000313" key="8">
    <source>
        <dbReference type="Proteomes" id="UP001642483"/>
    </source>
</evidence>
<dbReference type="InterPro" id="IPR050579">
    <property type="entry name" value="PMP-22/EMP/MP20-like"/>
</dbReference>
<keyword evidence="4 5" id="KW-0472">Membrane</keyword>
<feature type="transmembrane region" description="Helical" evidence="5">
    <location>
        <begin position="130"/>
        <end position="156"/>
    </location>
</feature>
<evidence type="ECO:0000256" key="4">
    <source>
        <dbReference type="ARBA" id="ARBA00023136"/>
    </source>
</evidence>
<dbReference type="Pfam" id="PF13903">
    <property type="entry name" value="Claudin_2"/>
    <property type="match status" value="1"/>
</dbReference>
<evidence type="ECO:0000256" key="1">
    <source>
        <dbReference type="ARBA" id="ARBA00004141"/>
    </source>
</evidence>
<dbReference type="PANTHER" id="PTHR10671">
    <property type="entry name" value="EPITHELIAL MEMBRANE PROTEIN-RELATED"/>
    <property type="match status" value="1"/>
</dbReference>
<dbReference type="EMBL" id="CAWYQH010000001">
    <property type="protein sequence ID" value="CAK8672427.1"/>
    <property type="molecule type" value="Genomic_DNA"/>
</dbReference>
<sequence>MVGRLCCFSIAGILCGLAVVSASLAAGTDYWYEILNKVPAQTNDNATVPTYKYPYHVGLWLTCYDQDIPDTIPNKELISGNCVLNYDFRSKQIEDFARTSAVCIVLSCGIMLASGVLGMSGCACRRSTPLLLSGIFLYASTLVMLIGMCCFIGRILLEGEPPNIPVAADVTTRYGWSFYLGWASVGLQLLSASMMVGGNRKCSGIKDQVNFI</sequence>
<feature type="transmembrane region" description="Helical" evidence="5">
    <location>
        <begin position="176"/>
        <end position="196"/>
    </location>
</feature>
<evidence type="ECO:0000256" key="2">
    <source>
        <dbReference type="ARBA" id="ARBA00022692"/>
    </source>
</evidence>
<comment type="caution">
    <text evidence="7">The sequence shown here is derived from an EMBL/GenBank/DDBJ whole genome shotgun (WGS) entry which is preliminary data.</text>
</comment>
<reference evidence="7 8" key="1">
    <citation type="submission" date="2024-02" db="EMBL/GenBank/DDBJ databases">
        <authorList>
            <person name="Daric V."/>
            <person name="Darras S."/>
        </authorList>
    </citation>
    <scope>NUCLEOTIDE SEQUENCE [LARGE SCALE GENOMIC DNA]</scope>
</reference>
<keyword evidence="2 5" id="KW-0812">Transmembrane</keyword>
<feature type="transmembrane region" description="Helical" evidence="5">
    <location>
        <begin position="96"/>
        <end position="118"/>
    </location>
</feature>
<accession>A0ABP0F2C1</accession>
<dbReference type="Proteomes" id="UP001642483">
    <property type="component" value="Unassembled WGS sequence"/>
</dbReference>
<protein>
    <recommendedName>
        <fullName evidence="9">Claudin</fullName>
    </recommendedName>
</protein>
<evidence type="ECO:0000256" key="3">
    <source>
        <dbReference type="ARBA" id="ARBA00022989"/>
    </source>
</evidence>
<keyword evidence="3 5" id="KW-1133">Transmembrane helix</keyword>
<dbReference type="Gene3D" id="1.20.140.150">
    <property type="match status" value="1"/>
</dbReference>
<dbReference type="PANTHER" id="PTHR10671:SF108">
    <property type="entry name" value="CLAUDIN FAMILY PROTEIN-RELATED"/>
    <property type="match status" value="1"/>
</dbReference>
<proteinExistence type="predicted"/>
<feature type="signal peptide" evidence="6">
    <location>
        <begin position="1"/>
        <end position="22"/>
    </location>
</feature>
<evidence type="ECO:0000256" key="6">
    <source>
        <dbReference type="SAM" id="SignalP"/>
    </source>
</evidence>
<feature type="chain" id="PRO_5046924521" description="Claudin" evidence="6">
    <location>
        <begin position="23"/>
        <end position="212"/>
    </location>
</feature>
<evidence type="ECO:0000256" key="5">
    <source>
        <dbReference type="SAM" id="Phobius"/>
    </source>
</evidence>
<evidence type="ECO:0000313" key="7">
    <source>
        <dbReference type="EMBL" id="CAK8672427.1"/>
    </source>
</evidence>
<dbReference type="InterPro" id="IPR004031">
    <property type="entry name" value="PMP22/EMP/MP20/Claudin"/>
</dbReference>
<name>A0ABP0F2C1_CLALP</name>
<evidence type="ECO:0008006" key="9">
    <source>
        <dbReference type="Google" id="ProtNLM"/>
    </source>
</evidence>
<dbReference type="PRINTS" id="PR01077">
    <property type="entry name" value="CLAUDIN"/>
</dbReference>
<gene>
    <name evidence="7" type="ORF">CVLEPA_LOCUS1381</name>
</gene>
<keyword evidence="6" id="KW-0732">Signal</keyword>